<evidence type="ECO:0000256" key="1">
    <source>
        <dbReference type="SAM" id="SignalP"/>
    </source>
</evidence>
<name>A0A290Z4J8_9PSEU</name>
<dbReference type="Proteomes" id="UP000218505">
    <property type="component" value="Chromosome"/>
</dbReference>
<gene>
    <name evidence="3" type="ORF">CNX65_12090</name>
</gene>
<dbReference type="Pfam" id="PF07452">
    <property type="entry name" value="CHRD"/>
    <property type="match status" value="1"/>
</dbReference>
<reference evidence="3" key="1">
    <citation type="submission" date="2017-09" db="EMBL/GenBank/DDBJ databases">
        <title>Complete Genome Sequence of ansamitocin-producing Bacterium Actinosynnema pretiosum X47.</title>
        <authorList>
            <person name="Cao G."/>
            <person name="Zong G."/>
            <person name="Zhong C."/>
            <person name="Fu J."/>
        </authorList>
    </citation>
    <scope>NUCLEOTIDE SEQUENCE [LARGE SCALE GENOMIC DNA]</scope>
    <source>
        <strain evidence="3">X47</strain>
    </source>
</reference>
<proteinExistence type="predicted"/>
<dbReference type="SMART" id="SM00754">
    <property type="entry name" value="CHRD"/>
    <property type="match status" value="1"/>
</dbReference>
<evidence type="ECO:0000313" key="3">
    <source>
        <dbReference type="EMBL" id="ATE53946.1"/>
    </source>
</evidence>
<keyword evidence="1" id="KW-0732">Signal</keyword>
<keyword evidence="4" id="KW-1185">Reference proteome</keyword>
<feature type="signal peptide" evidence="1">
    <location>
        <begin position="1"/>
        <end position="24"/>
    </location>
</feature>
<dbReference type="InterPro" id="IPR010895">
    <property type="entry name" value="CHRD"/>
</dbReference>
<dbReference type="EMBL" id="CP023445">
    <property type="protein sequence ID" value="ATE53946.1"/>
    <property type="molecule type" value="Genomic_DNA"/>
</dbReference>
<dbReference type="AlphaFoldDB" id="A0A290Z4J8"/>
<evidence type="ECO:0000313" key="4">
    <source>
        <dbReference type="Proteomes" id="UP000218505"/>
    </source>
</evidence>
<accession>A0A290Z4J8</accession>
<feature type="chain" id="PRO_5012741953" description="CHRD domain-containing protein" evidence="1">
    <location>
        <begin position="25"/>
        <end position="174"/>
    </location>
</feature>
<protein>
    <recommendedName>
        <fullName evidence="2">CHRD domain-containing protein</fullName>
    </recommendedName>
</protein>
<evidence type="ECO:0000259" key="2">
    <source>
        <dbReference type="SMART" id="SM00754"/>
    </source>
</evidence>
<feature type="domain" description="CHRD" evidence="2">
    <location>
        <begin position="60"/>
        <end position="174"/>
    </location>
</feature>
<sequence length="174" mass="17890">MKFARLAVPLALVTSALLAPAASAAPAGQEADRGVAATERGIGLNLGLNLGVNLGGSSSYERGAVLTGAAEVPGPGDPDGYGTARIEVRATSVCVKLSTRRIGEATAAHIHAGATGESGPPVVTLEAPTDGYSWDCARISLDLAYDLVVHPRDFYVNVHTDAFPDGAIRGQLRW</sequence>
<organism evidence="3 4">
    <name type="scientific">Actinosynnema pretiosum</name>
    <dbReference type="NCBI Taxonomy" id="42197"/>
    <lineage>
        <taxon>Bacteria</taxon>
        <taxon>Bacillati</taxon>
        <taxon>Actinomycetota</taxon>
        <taxon>Actinomycetes</taxon>
        <taxon>Pseudonocardiales</taxon>
        <taxon>Pseudonocardiaceae</taxon>
        <taxon>Actinosynnema</taxon>
    </lineage>
</organism>
<dbReference type="RefSeq" id="WP_096492872.1">
    <property type="nucleotide sequence ID" value="NZ_CP023445.1"/>
</dbReference>
<dbReference type="KEGG" id="apre:CNX65_12090"/>